<dbReference type="EMBL" id="FNNE01000002">
    <property type="protein sequence ID" value="SDW31260.1"/>
    <property type="molecule type" value="Genomic_DNA"/>
</dbReference>
<evidence type="ECO:0000313" key="3">
    <source>
        <dbReference type="Proteomes" id="UP000199675"/>
    </source>
</evidence>
<accession>A0A1H2SI37</accession>
<feature type="domain" description="Solute-binding protein family 3/N-terminal" evidence="1">
    <location>
        <begin position="49"/>
        <end position="258"/>
    </location>
</feature>
<proteinExistence type="predicted"/>
<dbReference type="AlphaFoldDB" id="A0A1H2SI37"/>
<dbReference type="SUPFAM" id="SSF53850">
    <property type="entry name" value="Periplasmic binding protein-like II"/>
    <property type="match status" value="1"/>
</dbReference>
<evidence type="ECO:0000259" key="1">
    <source>
        <dbReference type="Pfam" id="PF00497"/>
    </source>
</evidence>
<name>A0A1H2SI37_9GAMM</name>
<protein>
    <submittedName>
        <fullName evidence="2">Polar amino acid transport system substrate-binding protein</fullName>
    </submittedName>
</protein>
<dbReference type="Pfam" id="PF00497">
    <property type="entry name" value="SBP_bac_3"/>
    <property type="match status" value="1"/>
</dbReference>
<dbReference type="Gene3D" id="3.40.190.10">
    <property type="entry name" value="Periplasmic binding protein-like II"/>
    <property type="match status" value="2"/>
</dbReference>
<reference evidence="2 3" key="1">
    <citation type="submission" date="2016-10" db="EMBL/GenBank/DDBJ databases">
        <authorList>
            <person name="de Groot N.N."/>
        </authorList>
    </citation>
    <scope>NUCLEOTIDE SEQUENCE [LARGE SCALE GENOMIC DNA]</scope>
    <source>
        <strain evidence="2 3">CGMCC 1.7059</strain>
    </source>
</reference>
<dbReference type="STRING" id="488533.SAMN04487960_102136"/>
<dbReference type="Proteomes" id="UP000199675">
    <property type="component" value="Unassembled WGS sequence"/>
</dbReference>
<evidence type="ECO:0000313" key="2">
    <source>
        <dbReference type="EMBL" id="SDW31260.1"/>
    </source>
</evidence>
<gene>
    <name evidence="2" type="ORF">SAMN04487960_102136</name>
</gene>
<dbReference type="InterPro" id="IPR001638">
    <property type="entry name" value="Solute-binding_3/MltF_N"/>
</dbReference>
<keyword evidence="3" id="KW-1185">Reference proteome</keyword>
<sequence length="269" mass="30014">MLALVVVALGCVLEVSPARGEVLTMAIPGEGYPPYIITRSTPGVGELEEAPTGIVIEVLKIAAARENIDLEFAEVPELRAQKMLDEGMVDIRAESPHWVERPEGYLWSESIIAVHDVFVFARDVEDVFENDEDLLGADIITHLGYEYPTLQPMFEDGVLIRNDRQTEEFMLTALYHGGLADFAPPKRAAVMDRLVASWIIRREPRYQGQFRFSEREVASAPLHFMVSQKPGHAELVDRINQHIVTLKASGAVEDIAQRMINLPAKPGSR</sequence>
<organism evidence="2 3">
    <name type="scientific">Marinobacter mobilis</name>
    <dbReference type="NCBI Taxonomy" id="488533"/>
    <lineage>
        <taxon>Bacteria</taxon>
        <taxon>Pseudomonadati</taxon>
        <taxon>Pseudomonadota</taxon>
        <taxon>Gammaproteobacteria</taxon>
        <taxon>Pseudomonadales</taxon>
        <taxon>Marinobacteraceae</taxon>
        <taxon>Marinobacter</taxon>
    </lineage>
</organism>